<evidence type="ECO:0000313" key="4">
    <source>
        <dbReference type="Proteomes" id="UP000249614"/>
    </source>
</evidence>
<keyword evidence="1" id="KW-0732">Signal</keyword>
<feature type="domain" description="Haem-binding uptake Tiki superfamily ChaN" evidence="2">
    <location>
        <begin position="44"/>
        <end position="234"/>
    </location>
</feature>
<reference evidence="3 4" key="1">
    <citation type="submission" date="2016-05" db="EMBL/GenBank/DDBJ databases">
        <authorList>
            <person name="Lavstsen T."/>
            <person name="Jespersen J.S."/>
        </authorList>
    </citation>
    <scope>NUCLEOTIDE SEQUENCE [LARGE SCALE GENOMIC DNA]</scope>
    <source>
        <strain evidence="3 4">SM-5815</strain>
    </source>
</reference>
<proteinExistence type="predicted"/>
<gene>
    <name evidence="3" type="ORF">A7X83_14875</name>
</gene>
<dbReference type="Gene3D" id="3.40.50.11550">
    <property type="match status" value="1"/>
</dbReference>
<comment type="caution">
    <text evidence="3">The sequence shown here is derived from an EMBL/GenBank/DDBJ whole genome shotgun (WGS) entry which is preliminary data.</text>
</comment>
<evidence type="ECO:0000256" key="1">
    <source>
        <dbReference type="SAM" id="SignalP"/>
    </source>
</evidence>
<sequence>MWRSSRRWLPLCLLALAGMAGAQPMPGTVTDLASGQHLDEAAFVQRAANAQRLLLGERHDLAGDHAAQRWLLHALQQVRPQGALVMEMIASERQPRLQRVQRWLAKDNHAEVARLQELLDWDARWPWMAYGGLVQDATDAGVPLFGGNLSRTEVNALLASTGTVQFPVTAAKQRLSAVVLAQHADAAPMLDGMLAVQQARDRRMAQVLADAPTPALLLAGRWHVLRGTGVPGYLSADAPALVIVLASPGEVVDASDADLLWVLGDE</sequence>
<dbReference type="InterPro" id="IPR007314">
    <property type="entry name" value="Cofac_haem-bd_dom"/>
</dbReference>
<name>A0A2W6I066_STEMA</name>
<protein>
    <recommendedName>
        <fullName evidence="2">Haem-binding uptake Tiki superfamily ChaN domain-containing protein</fullName>
    </recommendedName>
</protein>
<dbReference type="Proteomes" id="UP000249614">
    <property type="component" value="Unassembled WGS sequence"/>
</dbReference>
<dbReference type="EMBL" id="LXXM01000211">
    <property type="protein sequence ID" value="PZS88554.1"/>
    <property type="molecule type" value="Genomic_DNA"/>
</dbReference>
<accession>A0A2W6I066</accession>
<dbReference type="Gene3D" id="1.10.8.760">
    <property type="entry name" value="Haem-binding uptake, Tiki superfamily, ChaN, domain 2"/>
    <property type="match status" value="1"/>
</dbReference>
<dbReference type="SUPFAM" id="SSF159501">
    <property type="entry name" value="EreA/ChaN-like"/>
    <property type="match status" value="1"/>
</dbReference>
<organism evidence="3 4">
    <name type="scientific">Stenotrophomonas maltophilia</name>
    <name type="common">Pseudomonas maltophilia</name>
    <name type="synonym">Xanthomonas maltophilia</name>
    <dbReference type="NCBI Taxonomy" id="40324"/>
    <lineage>
        <taxon>Bacteria</taxon>
        <taxon>Pseudomonadati</taxon>
        <taxon>Pseudomonadota</taxon>
        <taxon>Gammaproteobacteria</taxon>
        <taxon>Lysobacterales</taxon>
        <taxon>Lysobacteraceae</taxon>
        <taxon>Stenotrophomonas</taxon>
        <taxon>Stenotrophomonas maltophilia group</taxon>
    </lineage>
</organism>
<feature type="signal peptide" evidence="1">
    <location>
        <begin position="1"/>
        <end position="22"/>
    </location>
</feature>
<feature type="chain" id="PRO_5015903462" description="Haem-binding uptake Tiki superfamily ChaN domain-containing protein" evidence="1">
    <location>
        <begin position="23"/>
        <end position="266"/>
    </location>
</feature>
<dbReference type="InterPro" id="IPR016773">
    <property type="entry name" value="Fe3_uptake_reg_CjrA_prd"/>
</dbReference>
<dbReference type="RefSeq" id="WP_111113395.1">
    <property type="nucleotide sequence ID" value="NZ_LXXM01000211.1"/>
</dbReference>
<dbReference type="Pfam" id="PF04187">
    <property type="entry name" value="Cofac_haem_bdg"/>
    <property type="match status" value="1"/>
</dbReference>
<evidence type="ECO:0000313" key="3">
    <source>
        <dbReference type="EMBL" id="PZS88554.1"/>
    </source>
</evidence>
<dbReference type="PIRSF" id="PIRSF020419">
    <property type="entry name" value="Fe_uptake_reg_CjrA_prd"/>
    <property type="match status" value="1"/>
</dbReference>
<evidence type="ECO:0000259" key="2">
    <source>
        <dbReference type="Pfam" id="PF04187"/>
    </source>
</evidence>
<dbReference type="CDD" id="cd14727">
    <property type="entry name" value="ChanN-like"/>
    <property type="match status" value="1"/>
</dbReference>
<dbReference type="AlphaFoldDB" id="A0A2W6I066"/>